<sequence>MAAKSSRENEWFVKLLDERFDRLHNRIDAMEEGRERRDRDVNLMDTTNKAEIKAVKDRVIAVETELGNVRYLLRAAVWVVSVIGGVLSWAFDLYGHIAAAIRSV</sequence>
<dbReference type="Proteomes" id="UP000008330">
    <property type="component" value="Chromosome"/>
</dbReference>
<keyword evidence="3" id="KW-1185">Reference proteome</keyword>
<keyword evidence="1" id="KW-1133">Transmembrane helix</keyword>
<keyword evidence="1" id="KW-0812">Transmembrane</keyword>
<evidence type="ECO:0000313" key="3">
    <source>
        <dbReference type="Proteomes" id="UP000008330"/>
    </source>
</evidence>
<accession>A0ABF7QKW7</accession>
<reference evidence="2 3" key="1">
    <citation type="journal article" date="2010" name="Stand. Genomic Sci.">
        <title>Complete genome sequence of Rhizobium leguminosarum bv trifolii strain WSM2304, an effective microsymbiont of the South American clover Trifolium polymorphum.</title>
        <authorList>
            <person name="Reeve W."/>
            <person name="O'Hara G."/>
            <person name="Chain P."/>
            <person name="Ardley J."/>
            <person name="Brau L."/>
            <person name="Nandesena K."/>
            <person name="Tiwari R."/>
            <person name="Malfatti S."/>
            <person name="Kiss H."/>
            <person name="Lapidus A."/>
            <person name="Copeland A."/>
            <person name="Nolan M."/>
            <person name="Land M."/>
            <person name="Ivanova N."/>
            <person name="Mavromatis K."/>
            <person name="Markowitz V."/>
            <person name="Kyrpides N."/>
            <person name="Melino V."/>
            <person name="Denton M."/>
            <person name="Yates R."/>
            <person name="Howieson J."/>
        </authorList>
    </citation>
    <scope>NUCLEOTIDE SEQUENCE [LARGE SCALE GENOMIC DNA]</scope>
    <source>
        <strain evidence="2 3">WSM2304</strain>
    </source>
</reference>
<dbReference type="EMBL" id="CP001191">
    <property type="protein sequence ID" value="ACI54452.1"/>
    <property type="molecule type" value="Genomic_DNA"/>
</dbReference>
<name>A0ABF7QKW7_RHILW</name>
<dbReference type="KEGG" id="rlt:Rleg2_1158"/>
<proteinExistence type="predicted"/>
<evidence type="ECO:0000256" key="1">
    <source>
        <dbReference type="SAM" id="Phobius"/>
    </source>
</evidence>
<protein>
    <recommendedName>
        <fullName evidence="4">DUF1515 domain-containing protein</fullName>
    </recommendedName>
</protein>
<evidence type="ECO:0008006" key="4">
    <source>
        <dbReference type="Google" id="ProtNLM"/>
    </source>
</evidence>
<dbReference type="RefSeq" id="WP_012557254.1">
    <property type="nucleotide sequence ID" value="NC_011369.1"/>
</dbReference>
<keyword evidence="1" id="KW-0472">Membrane</keyword>
<organism evidence="2 3">
    <name type="scientific">Rhizobium leguminosarum bv. trifolii (strain WSM2304)</name>
    <dbReference type="NCBI Taxonomy" id="395492"/>
    <lineage>
        <taxon>Bacteria</taxon>
        <taxon>Pseudomonadati</taxon>
        <taxon>Pseudomonadota</taxon>
        <taxon>Alphaproteobacteria</taxon>
        <taxon>Hyphomicrobiales</taxon>
        <taxon>Rhizobiaceae</taxon>
        <taxon>Rhizobium/Agrobacterium group</taxon>
        <taxon>Rhizobium</taxon>
    </lineage>
</organism>
<feature type="transmembrane region" description="Helical" evidence="1">
    <location>
        <begin position="71"/>
        <end position="91"/>
    </location>
</feature>
<gene>
    <name evidence="2" type="ordered locus">Rleg2_1158</name>
</gene>
<dbReference type="AlphaFoldDB" id="A0ABF7QKW7"/>
<evidence type="ECO:0000313" key="2">
    <source>
        <dbReference type="EMBL" id="ACI54452.1"/>
    </source>
</evidence>